<feature type="compositionally biased region" description="Gly residues" evidence="10">
    <location>
        <begin position="322"/>
        <end position="370"/>
    </location>
</feature>
<keyword evidence="3" id="KW-0488">Methylation</keyword>
<keyword evidence="4" id="KW-0597">Phosphoprotein</keyword>
<evidence type="ECO:0000259" key="11">
    <source>
        <dbReference type="PROSITE" id="PS50102"/>
    </source>
</evidence>
<feature type="region of interest" description="Disordered" evidence="10">
    <location>
        <begin position="39"/>
        <end position="59"/>
    </location>
</feature>
<evidence type="ECO:0000256" key="1">
    <source>
        <dbReference type="ARBA" id="ARBA00004604"/>
    </source>
</evidence>
<evidence type="ECO:0000256" key="4">
    <source>
        <dbReference type="ARBA" id="ARBA00022553"/>
    </source>
</evidence>
<keyword evidence="6 9" id="KW-0694">RNA-binding</keyword>
<dbReference type="InterPro" id="IPR000504">
    <property type="entry name" value="RRM_dom"/>
</dbReference>
<reference evidence="12" key="2">
    <citation type="submission" date="2025-09" db="UniProtKB">
        <authorList>
            <consortium name="Ensembl"/>
        </authorList>
    </citation>
    <scope>IDENTIFICATION</scope>
</reference>
<evidence type="ECO:0000256" key="10">
    <source>
        <dbReference type="SAM" id="MobiDB-lite"/>
    </source>
</evidence>
<dbReference type="Ensembl" id="ENSCCRT00000002972.2">
    <property type="protein sequence ID" value="ENSCCRP00000002682.2"/>
    <property type="gene ID" value="ENSCCRG00000077246.1"/>
</dbReference>
<dbReference type="FunFam" id="3.30.70.330:FF:000278">
    <property type="entry name" value="Nucleolin"/>
    <property type="match status" value="1"/>
</dbReference>
<sequence>ECDPSIQISKVKFGYVDFASEEELQKALGLNGKKLMGQPVKLDKAKSKENSQDSKKDDDSFSLSRTLVWAYDSQRDSRTLFEIFDQAVDIRIPMGNSGSSRGIAYLEFKSEAIAEKAMEEAQGSDVQGRSIIIDFTGEKSQKGGRATAAANKVLVVNNLAFTANEDALQSVFEKAVSIRIPQNNGRPKGFAFLEFENVEDAKEALENCNNTEIEGRSIRLEFSQSERDRSSGGGRGGSGPTKTLFVKGLSEDTTDHSLKEAFDGAVNARIVTDRDTGSSKGFGFVDFDSEEDCKAAKEAMDDGEIDGNRVTLDYAKPKGEGGRGGGRGGFGGGFGGRGGGRGGFGGRGGGRGGGFRGGRGGRGGGRGGFGDKPQGKKIKFDD</sequence>
<dbReference type="SMART" id="SM00360">
    <property type="entry name" value="RRM"/>
    <property type="match status" value="3"/>
</dbReference>
<evidence type="ECO:0000256" key="8">
    <source>
        <dbReference type="ARBA" id="ARBA00023242"/>
    </source>
</evidence>
<dbReference type="Gene3D" id="3.30.70.330">
    <property type="match status" value="4"/>
</dbReference>
<keyword evidence="8" id="KW-0539">Nucleus</keyword>
<accession>A0A8C0Y4W6</accession>
<keyword evidence="5" id="KW-0677">Repeat</keyword>
<dbReference type="CDD" id="cd12406">
    <property type="entry name" value="RRM4_NCL"/>
    <property type="match status" value="1"/>
</dbReference>
<organism evidence="12 13">
    <name type="scientific">Cyprinus carpio carpio</name>
    <dbReference type="NCBI Taxonomy" id="630221"/>
    <lineage>
        <taxon>Eukaryota</taxon>
        <taxon>Metazoa</taxon>
        <taxon>Chordata</taxon>
        <taxon>Craniata</taxon>
        <taxon>Vertebrata</taxon>
        <taxon>Euteleostomi</taxon>
        <taxon>Actinopterygii</taxon>
        <taxon>Neopterygii</taxon>
        <taxon>Teleostei</taxon>
        <taxon>Ostariophysi</taxon>
        <taxon>Cypriniformes</taxon>
        <taxon>Cyprinidae</taxon>
        <taxon>Cyprininae</taxon>
        <taxon>Cyprinus</taxon>
    </lineage>
</organism>
<feature type="domain" description="RRM" evidence="11">
    <location>
        <begin position="242"/>
        <end position="317"/>
    </location>
</feature>
<evidence type="ECO:0000256" key="5">
    <source>
        <dbReference type="ARBA" id="ARBA00022737"/>
    </source>
</evidence>
<dbReference type="Pfam" id="PF00076">
    <property type="entry name" value="RRM_1"/>
    <property type="match status" value="4"/>
</dbReference>
<dbReference type="PROSITE" id="PS50102">
    <property type="entry name" value="RRM"/>
    <property type="match status" value="3"/>
</dbReference>
<dbReference type="PANTHER" id="PTHR23236">
    <property type="entry name" value="EUKARYOTIC TRANSLATION INITIATION FACTOR 4B/4H"/>
    <property type="match status" value="1"/>
</dbReference>
<dbReference type="AlphaFoldDB" id="A0A8C0Y4W6"/>
<dbReference type="GO" id="GO:0003677">
    <property type="term" value="F:DNA binding"/>
    <property type="evidence" value="ECO:0007669"/>
    <property type="project" value="UniProtKB-KW"/>
</dbReference>
<proteinExistence type="predicted"/>
<dbReference type="PANTHER" id="PTHR23236:SF119">
    <property type="entry name" value="NUCLEAR RNA-BINDING PROTEIN SART-3"/>
    <property type="match status" value="1"/>
</dbReference>
<dbReference type="GO" id="GO:0003723">
    <property type="term" value="F:RNA binding"/>
    <property type="evidence" value="ECO:0007669"/>
    <property type="project" value="UniProtKB-UniRule"/>
</dbReference>
<feature type="compositionally biased region" description="Basic and acidic residues" evidence="10">
    <location>
        <begin position="219"/>
        <end position="230"/>
    </location>
</feature>
<dbReference type="InterPro" id="IPR012677">
    <property type="entry name" value="Nucleotide-bd_a/b_plait_sf"/>
</dbReference>
<name>A0A8C0Y4W6_CYPCA</name>
<feature type="domain" description="RRM" evidence="11">
    <location>
        <begin position="64"/>
        <end position="138"/>
    </location>
</feature>
<dbReference type="GeneTree" id="ENSGT00940000163473"/>
<dbReference type="InterPro" id="IPR035979">
    <property type="entry name" value="RBD_domain_sf"/>
</dbReference>
<dbReference type="SUPFAM" id="SSF54928">
    <property type="entry name" value="RNA-binding domain, RBD"/>
    <property type="match status" value="4"/>
</dbReference>
<evidence type="ECO:0000313" key="12">
    <source>
        <dbReference type="Ensembl" id="ENSCCRP00000002682.2"/>
    </source>
</evidence>
<keyword evidence="13" id="KW-1185">Reference proteome</keyword>
<evidence type="ECO:0000256" key="2">
    <source>
        <dbReference type="ARBA" id="ARBA00017108"/>
    </source>
</evidence>
<evidence type="ECO:0000256" key="3">
    <source>
        <dbReference type="ARBA" id="ARBA00022481"/>
    </source>
</evidence>
<feature type="region of interest" description="Disordered" evidence="10">
    <location>
        <begin position="219"/>
        <end position="244"/>
    </location>
</feature>
<feature type="domain" description="RRM" evidence="11">
    <location>
        <begin position="152"/>
        <end position="225"/>
    </location>
</feature>
<dbReference type="CDD" id="cd12405">
    <property type="entry name" value="RRM3_NCL"/>
    <property type="match status" value="1"/>
</dbReference>
<feature type="compositionally biased region" description="Basic and acidic residues" evidence="10">
    <location>
        <begin position="41"/>
        <end position="59"/>
    </location>
</feature>
<evidence type="ECO:0000256" key="9">
    <source>
        <dbReference type="PROSITE-ProRule" id="PRU00176"/>
    </source>
</evidence>
<dbReference type="InterPro" id="IPR034235">
    <property type="entry name" value="Nucleolin_RRM4"/>
</dbReference>
<protein>
    <recommendedName>
        <fullName evidence="2">Nucleolin</fullName>
    </recommendedName>
</protein>
<dbReference type="Proteomes" id="UP001108240">
    <property type="component" value="Unplaced"/>
</dbReference>
<evidence type="ECO:0000256" key="7">
    <source>
        <dbReference type="ARBA" id="ARBA00023125"/>
    </source>
</evidence>
<evidence type="ECO:0000313" key="13">
    <source>
        <dbReference type="Proteomes" id="UP001108240"/>
    </source>
</evidence>
<dbReference type="GO" id="GO:0005730">
    <property type="term" value="C:nucleolus"/>
    <property type="evidence" value="ECO:0007669"/>
    <property type="project" value="UniProtKB-SubCell"/>
</dbReference>
<evidence type="ECO:0000256" key="6">
    <source>
        <dbReference type="ARBA" id="ARBA00022884"/>
    </source>
</evidence>
<comment type="subcellular location">
    <subcellularLocation>
        <location evidence="1">Nucleus</location>
        <location evidence="1">Nucleolus</location>
    </subcellularLocation>
</comment>
<keyword evidence="7" id="KW-0238">DNA-binding</keyword>
<dbReference type="InterPro" id="IPR034234">
    <property type="entry name" value="Nucleolin_RRM3"/>
</dbReference>
<reference evidence="12" key="1">
    <citation type="submission" date="2025-08" db="UniProtKB">
        <authorList>
            <consortium name="Ensembl"/>
        </authorList>
    </citation>
    <scope>IDENTIFICATION</scope>
</reference>
<feature type="region of interest" description="Disordered" evidence="10">
    <location>
        <begin position="313"/>
        <end position="382"/>
    </location>
</feature>